<accession>L0DXI5</accession>
<dbReference type="PROSITE" id="PS00508">
    <property type="entry name" value="NI_HGENASE_L_2"/>
    <property type="match status" value="1"/>
</dbReference>
<dbReference type="PATRIC" id="fig|1255043.3.peg.2079"/>
<keyword evidence="8 15" id="KW-0560">Oxidoreductase</keyword>
<dbReference type="InterPro" id="IPR029014">
    <property type="entry name" value="NiFe-Hase_large"/>
</dbReference>
<dbReference type="RefSeq" id="WP_015258842.1">
    <property type="nucleotide sequence ID" value="NC_019902.2"/>
</dbReference>
<feature type="binding site" evidence="14">
    <location>
        <position position="44"/>
    </location>
    <ligand>
        <name>Mg(2+)</name>
        <dbReference type="ChEBI" id="CHEBI:18420"/>
    </ligand>
</feature>
<name>L0DXI5_THIND</name>
<evidence type="ECO:0000256" key="10">
    <source>
        <dbReference type="ARBA" id="ARBA00040803"/>
    </source>
</evidence>
<comment type="function">
    <text evidence="9">This enzyme recycles the H(2) produced by nitrogenase to increase the production of ATP and to protect nitrogenase against inhibition or damage by O(2) under carbon- or phosphate-limited conditions.</text>
</comment>
<feature type="binding site" evidence="14">
    <location>
        <position position="564"/>
    </location>
    <ligand>
        <name>Mg(2+)</name>
        <dbReference type="ChEBI" id="CHEBI:18420"/>
    </ligand>
</feature>
<proteinExistence type="inferred from homology"/>
<dbReference type="AlphaFoldDB" id="L0DXI5"/>
<dbReference type="GO" id="GO:0005886">
    <property type="term" value="C:plasma membrane"/>
    <property type="evidence" value="ECO:0007669"/>
    <property type="project" value="UniProtKB-SubCell"/>
</dbReference>
<feature type="binding site" evidence="14">
    <location>
        <position position="66"/>
    </location>
    <ligand>
        <name>Fe cation</name>
        <dbReference type="ChEBI" id="CHEBI:24875"/>
    </ligand>
</feature>
<keyword evidence="6 14" id="KW-0533">Nickel</keyword>
<sequence>MSSERIVVDPVTRIEGHLRIEAETDTDGRITSAYSSGTMVRGLEIVMQGRDPRDAWAFTQRICGVCTLVHGMASIRSIENALDYPIPPNAQLIRNLMSGAQYVLDHVMHFYHLHALDWVDVVSALKADPQATSELAQSISTYRNSSPGYFADVQKNVKNLVESGQLGIFANAYWGHPEYKLPPEANLMAVAHYLDALAWQRDVAKLHAVFGGKNPHPNFVVGGAPTAFSGGPGGSGQTSLNDVGLSVVRDVILQMQEFIDQVYVPDTLAIASFYKDWFQRGEGVGNFLTCGDFPAEGYGDVSSYLIPPGVILDRDVSKIHPLDLNDPEQIQEYVSRSWYEYKDGKNVGLHPYDGETKLNYTGPKAPYQYLDVENDYSWLKSPRWRGKPMEVGPLARVLMMYAAGHEQTRELATMALTQLDLPLEAMFSTMGRTAARTLESKIIADNMMMWYETLVANFRAGDLKTFNEELWHPNRWPKHAKGVGYMEAPRGALTHYAVIDNGKLSNYQAVVPTTWNAGPRDPEGQPGPYEAALMDNHQMHDVNQPLEILRTIHSFDPCLACAVHMVGPDGKPGVTVKVS</sequence>
<dbReference type="PANTHER" id="PTHR42958">
    <property type="entry name" value="HYDROGENASE-2 LARGE CHAIN"/>
    <property type="match status" value="1"/>
</dbReference>
<feature type="binding site" evidence="14">
    <location>
        <position position="66"/>
    </location>
    <ligand>
        <name>Ni(2+)</name>
        <dbReference type="ChEBI" id="CHEBI:49786"/>
    </ligand>
</feature>
<dbReference type="GO" id="GO:0016151">
    <property type="term" value="F:nickel cation binding"/>
    <property type="evidence" value="ECO:0007669"/>
    <property type="project" value="InterPro"/>
</dbReference>
<comment type="cofactor">
    <cofactor evidence="14">
        <name>Fe cation</name>
        <dbReference type="ChEBI" id="CHEBI:24875"/>
    </cofactor>
</comment>
<evidence type="ECO:0000256" key="5">
    <source>
        <dbReference type="ARBA" id="ARBA00012082"/>
    </source>
</evidence>
<dbReference type="EC" id="1.12.99.6" evidence="5"/>
<comment type="catalytic activity">
    <reaction evidence="13">
        <text>H2 + A = AH2</text>
        <dbReference type="Rhea" id="RHEA:12116"/>
        <dbReference type="ChEBI" id="CHEBI:13193"/>
        <dbReference type="ChEBI" id="CHEBI:17499"/>
        <dbReference type="ChEBI" id="CHEBI:18276"/>
        <dbReference type="EC" id="1.12.99.6"/>
    </reaction>
</comment>
<comment type="similarity">
    <text evidence="3 15">Belongs to the [NiFe]/[NiFeSe] hydrogenase large subunit family.</text>
</comment>
<keyword evidence="7 14" id="KW-0479">Metal-binding</keyword>
<dbReference type="EMBL" id="CP003989">
    <property type="protein sequence ID" value="AGA33717.1"/>
    <property type="molecule type" value="Genomic_DNA"/>
</dbReference>
<feature type="binding site" evidence="14">
    <location>
        <position position="63"/>
    </location>
    <ligand>
        <name>Ni(2+)</name>
        <dbReference type="ChEBI" id="CHEBI:49786"/>
    </ligand>
</feature>
<dbReference type="GO" id="GO:0008901">
    <property type="term" value="F:ferredoxin hydrogenase activity"/>
    <property type="evidence" value="ECO:0007669"/>
    <property type="project" value="InterPro"/>
</dbReference>
<dbReference type="Gene3D" id="1.10.645.10">
    <property type="entry name" value="Cytochrome-c3 Hydrogenase, chain B"/>
    <property type="match status" value="1"/>
</dbReference>
<comment type="subunit">
    <text evidence="4">Heterodimer of a large and a small subunit.</text>
</comment>
<feature type="binding site" evidence="14">
    <location>
        <position position="558"/>
    </location>
    <ligand>
        <name>Ni(2+)</name>
        <dbReference type="ChEBI" id="CHEBI:49786"/>
    </ligand>
</feature>
<dbReference type="OrthoDB" id="9761717at2"/>
<dbReference type="PROSITE" id="PS00507">
    <property type="entry name" value="NI_HGENASE_L_1"/>
    <property type="match status" value="1"/>
</dbReference>
<dbReference type="FunFam" id="1.10.645.10:FF:000002">
    <property type="entry name" value="Hydrogenase 2 large subunit"/>
    <property type="match status" value="1"/>
</dbReference>
<evidence type="ECO:0000256" key="1">
    <source>
        <dbReference type="ARBA" id="ARBA00001967"/>
    </source>
</evidence>
<dbReference type="InterPro" id="IPR001501">
    <property type="entry name" value="Ni-dep_hyd_lsu"/>
</dbReference>
<evidence type="ECO:0000256" key="4">
    <source>
        <dbReference type="ARBA" id="ARBA00011771"/>
    </source>
</evidence>
<evidence type="ECO:0000256" key="7">
    <source>
        <dbReference type="ARBA" id="ARBA00022723"/>
    </source>
</evidence>
<feature type="binding site" evidence="14">
    <location>
        <position position="561"/>
    </location>
    <ligand>
        <name>Fe cation</name>
        <dbReference type="ChEBI" id="CHEBI:24875"/>
    </ligand>
</feature>
<evidence type="ECO:0000256" key="11">
    <source>
        <dbReference type="ARBA" id="ARBA00041237"/>
    </source>
</evidence>
<evidence type="ECO:0000256" key="8">
    <source>
        <dbReference type="ARBA" id="ARBA00023002"/>
    </source>
</evidence>
<dbReference type="InterPro" id="IPR050867">
    <property type="entry name" value="NiFe/NiFeSe_hydrgnase_LSU"/>
</dbReference>
<keyword evidence="14" id="KW-0408">Iron</keyword>
<dbReference type="GO" id="GO:0033748">
    <property type="term" value="F:hydrogenase (acceptor) activity"/>
    <property type="evidence" value="ECO:0007669"/>
    <property type="project" value="UniProtKB-EC"/>
</dbReference>
<keyword evidence="14" id="KW-0460">Magnesium</keyword>
<dbReference type="InterPro" id="IPR018194">
    <property type="entry name" value="Ni-dep_hyd_lsu_Ni_BS"/>
</dbReference>
<dbReference type="Proteomes" id="UP000010809">
    <property type="component" value="Chromosome"/>
</dbReference>
<dbReference type="HOGENOM" id="CLU_030087_0_0_6"/>
<keyword evidence="17" id="KW-1185">Reference proteome</keyword>
<evidence type="ECO:0000313" key="17">
    <source>
        <dbReference type="Proteomes" id="UP000010809"/>
    </source>
</evidence>
<evidence type="ECO:0000313" key="16">
    <source>
        <dbReference type="EMBL" id="AGA33717.1"/>
    </source>
</evidence>
<dbReference type="SUPFAM" id="SSF56762">
    <property type="entry name" value="HydB/Nqo4-like"/>
    <property type="match status" value="1"/>
</dbReference>
<dbReference type="Pfam" id="PF00374">
    <property type="entry name" value="NiFeSe_Hases"/>
    <property type="match status" value="1"/>
</dbReference>
<protein>
    <recommendedName>
        <fullName evidence="10">Uptake hydrogenase large subunit</fullName>
        <ecNumber evidence="5">1.12.99.6</ecNumber>
    </recommendedName>
    <alternativeName>
        <fullName evidence="12">Hydrogenlyase</fullName>
    </alternativeName>
    <alternativeName>
        <fullName evidence="11">Membrane-bound hydrogenase large subunit</fullName>
    </alternativeName>
</protein>
<evidence type="ECO:0000256" key="9">
    <source>
        <dbReference type="ARBA" id="ARBA00037655"/>
    </source>
</evidence>
<organism evidence="16 17">
    <name type="scientific">Thioalkalivibrio nitratireducens (strain DSM 14787 / UNIQEM 213 / ALEN2)</name>
    <dbReference type="NCBI Taxonomy" id="1255043"/>
    <lineage>
        <taxon>Bacteria</taxon>
        <taxon>Pseudomonadati</taxon>
        <taxon>Pseudomonadota</taxon>
        <taxon>Gammaproteobacteria</taxon>
        <taxon>Chromatiales</taxon>
        <taxon>Ectothiorhodospiraceae</taxon>
        <taxon>Thioalkalivibrio</taxon>
    </lineage>
</organism>
<evidence type="ECO:0000256" key="2">
    <source>
        <dbReference type="ARBA" id="ARBA00004202"/>
    </source>
</evidence>
<dbReference type="eggNOG" id="COG0374">
    <property type="taxonomic scope" value="Bacteria"/>
</dbReference>
<evidence type="ECO:0000256" key="3">
    <source>
        <dbReference type="ARBA" id="ARBA00009292"/>
    </source>
</evidence>
<comment type="cofactor">
    <cofactor evidence="1 14">
        <name>Ni(2+)</name>
        <dbReference type="ChEBI" id="CHEBI:49786"/>
    </cofactor>
</comment>
<evidence type="ECO:0000256" key="6">
    <source>
        <dbReference type="ARBA" id="ARBA00022596"/>
    </source>
</evidence>
<reference evidence="16" key="1">
    <citation type="submission" date="2015-12" db="EMBL/GenBank/DDBJ databases">
        <authorList>
            <person name="Tikhonova T.V."/>
            <person name="Pavlov A.R."/>
            <person name="Beletsky A.V."/>
            <person name="Mardanov A.V."/>
            <person name="Sorokin D.Y."/>
            <person name="Ravin N.V."/>
            <person name="Popov V.O."/>
        </authorList>
    </citation>
    <scope>NUCLEOTIDE SEQUENCE</scope>
    <source>
        <strain evidence="16">DSM 14787</strain>
    </source>
</reference>
<evidence type="ECO:0000256" key="13">
    <source>
        <dbReference type="ARBA" id="ARBA00048757"/>
    </source>
</evidence>
<dbReference type="KEGG" id="tni:TVNIR_2057"/>
<dbReference type="PANTHER" id="PTHR42958:SF2">
    <property type="entry name" value="UPTAKE HYDROGENASE LARGE SUBUNIT"/>
    <property type="match status" value="1"/>
</dbReference>
<evidence type="ECO:0000256" key="12">
    <source>
        <dbReference type="ARBA" id="ARBA00042683"/>
    </source>
</evidence>
<comment type="subcellular location">
    <subcellularLocation>
        <location evidence="2">Cell membrane</location>
        <topology evidence="2">Peripheral membrane protein</topology>
    </subcellularLocation>
</comment>
<evidence type="ECO:0000256" key="14">
    <source>
        <dbReference type="PIRSR" id="PIRSR601501-1"/>
    </source>
</evidence>
<gene>
    <name evidence="16" type="ordered locus">TVNIR_2057</name>
</gene>
<dbReference type="STRING" id="1255043.TVNIR_2057"/>
<evidence type="ECO:0000256" key="15">
    <source>
        <dbReference type="RuleBase" id="RU003896"/>
    </source>
</evidence>